<protein>
    <submittedName>
        <fullName evidence="1">Uncharacterized protein</fullName>
    </submittedName>
</protein>
<gene>
    <name evidence="1" type="ORF">ABUE31_22750</name>
</gene>
<evidence type="ECO:0000313" key="1">
    <source>
        <dbReference type="EMBL" id="MEW9808809.1"/>
    </source>
</evidence>
<name>A0ABV3R658_9HYPH</name>
<evidence type="ECO:0000313" key="2">
    <source>
        <dbReference type="Proteomes" id="UP001556196"/>
    </source>
</evidence>
<organism evidence="1 2">
    <name type="scientific">Mesorhizobium marinum</name>
    <dbReference type="NCBI Taxonomy" id="3228790"/>
    <lineage>
        <taxon>Bacteria</taxon>
        <taxon>Pseudomonadati</taxon>
        <taxon>Pseudomonadota</taxon>
        <taxon>Alphaproteobacteria</taxon>
        <taxon>Hyphomicrobiales</taxon>
        <taxon>Phyllobacteriaceae</taxon>
        <taxon>Mesorhizobium</taxon>
    </lineage>
</organism>
<dbReference type="RefSeq" id="WP_367726048.1">
    <property type="nucleotide sequence ID" value="NZ_JBFOCI010000039.1"/>
</dbReference>
<dbReference type="EMBL" id="JBFOCI010000039">
    <property type="protein sequence ID" value="MEW9808809.1"/>
    <property type="molecule type" value="Genomic_DNA"/>
</dbReference>
<comment type="caution">
    <text evidence="1">The sequence shown here is derived from an EMBL/GenBank/DDBJ whole genome shotgun (WGS) entry which is preliminary data.</text>
</comment>
<feature type="non-terminal residue" evidence="1">
    <location>
        <position position="86"/>
    </location>
</feature>
<sequence>MTRYLVLAVGLIVADVAHADEVVRSEDGREILLRSDGTYEVLIQNDARPSVSYRQMSIVDLKLDIDGLEGQLVEVSGKLSSFGGLV</sequence>
<dbReference type="Proteomes" id="UP001556196">
    <property type="component" value="Unassembled WGS sequence"/>
</dbReference>
<keyword evidence="2" id="KW-1185">Reference proteome</keyword>
<proteinExistence type="predicted"/>
<accession>A0ABV3R658</accession>
<reference evidence="1 2" key="1">
    <citation type="submission" date="2024-06" db="EMBL/GenBank/DDBJ databases">
        <authorList>
            <person name="Tuo L."/>
        </authorList>
    </citation>
    <scope>NUCLEOTIDE SEQUENCE [LARGE SCALE GENOMIC DNA]</scope>
    <source>
        <strain evidence="1 2">ZMM04-5</strain>
    </source>
</reference>